<sequence>MPLRDVTVPLSFAAAAAVASAAVAVAAYRAASPAAADGGAPRLPPAAPPPAASAGAGAPAVAAESLPGAPAVAAAVAAATAATPAATSATPPPSTAPPSTAPPAAPPADGWLVGVELGGTTCVAARSRLSDPTAVVERVEVPTAAPADTLPALVAWVAARVAADAGGGGGGGGDGDGDGDGDVDGGGGDGGDQRRAAAADGVAAAALPLLAIGVASFGPLVVDPASAAYGTIRQTPKVAWRGVNVLNPFRRFGVPMGLDTDVNAPALAELRYGEHGSVTNIVYITVGTGIGVGAVVNGAPLHGLLHPEAGHLPVRPHPDDPYKGCLATHASGVESMACARALADRVGGPAFPVGDLPDVPDGHPVWGLAAHYLGGLVVSLTYVLSPQVVVLSGGVVQRPGLVEAVRAATVAANEGYLDVPALTTGGVDAFVMRSRFGNMAGVVGALEVGRRALQERGRVGGM</sequence>
<dbReference type="EMBL" id="CM020618">
    <property type="protein sequence ID" value="KAK1861984.1"/>
    <property type="molecule type" value="Genomic_DNA"/>
</dbReference>
<reference evidence="1" key="1">
    <citation type="submission" date="2019-11" db="EMBL/GenBank/DDBJ databases">
        <title>Nori genome reveals adaptations in red seaweeds to the harsh intertidal environment.</title>
        <authorList>
            <person name="Wang D."/>
            <person name="Mao Y."/>
        </authorList>
    </citation>
    <scope>NUCLEOTIDE SEQUENCE</scope>
    <source>
        <tissue evidence="1">Gametophyte</tissue>
    </source>
</reference>
<name>A0ACC3BW97_PYRYE</name>
<evidence type="ECO:0000313" key="1">
    <source>
        <dbReference type="EMBL" id="KAK1861984.1"/>
    </source>
</evidence>
<organism evidence="1 2">
    <name type="scientific">Pyropia yezoensis</name>
    <name type="common">Susabi-nori</name>
    <name type="synonym">Porphyra yezoensis</name>
    <dbReference type="NCBI Taxonomy" id="2788"/>
    <lineage>
        <taxon>Eukaryota</taxon>
        <taxon>Rhodophyta</taxon>
        <taxon>Bangiophyceae</taxon>
        <taxon>Bangiales</taxon>
        <taxon>Bangiaceae</taxon>
        <taxon>Pyropia</taxon>
    </lineage>
</organism>
<comment type="caution">
    <text evidence="1">The sequence shown here is derived from an EMBL/GenBank/DDBJ whole genome shotgun (WGS) entry which is preliminary data.</text>
</comment>
<dbReference type="Proteomes" id="UP000798662">
    <property type="component" value="Chromosome 1"/>
</dbReference>
<keyword evidence="2" id="KW-1185">Reference proteome</keyword>
<protein>
    <submittedName>
        <fullName evidence="1">Uncharacterized protein</fullName>
    </submittedName>
</protein>
<accession>A0ACC3BW97</accession>
<proteinExistence type="predicted"/>
<gene>
    <name evidence="1" type="ORF">I4F81_004560</name>
</gene>
<evidence type="ECO:0000313" key="2">
    <source>
        <dbReference type="Proteomes" id="UP000798662"/>
    </source>
</evidence>